<keyword evidence="1" id="KW-0560">Oxidoreductase</keyword>
<dbReference type="EMBL" id="WWCU01000037">
    <property type="protein sequence ID" value="MYN10406.1"/>
    <property type="molecule type" value="Genomic_DNA"/>
</dbReference>
<dbReference type="PANTHER" id="PTHR43353">
    <property type="entry name" value="SUCCINATE-SEMIALDEHYDE DEHYDROGENASE, MITOCHONDRIAL"/>
    <property type="match status" value="1"/>
</dbReference>
<dbReference type="InterPro" id="IPR016162">
    <property type="entry name" value="Ald_DH_N"/>
</dbReference>
<dbReference type="Proteomes" id="UP000450676">
    <property type="component" value="Unassembled WGS sequence"/>
</dbReference>
<dbReference type="InterPro" id="IPR016163">
    <property type="entry name" value="Ald_DH_C"/>
</dbReference>
<dbReference type="AlphaFoldDB" id="A0A7X4KQL3"/>
<proteinExistence type="predicted"/>
<feature type="domain" description="Aldehyde dehydrogenase" evidence="2">
    <location>
        <begin position="18"/>
        <end position="246"/>
    </location>
</feature>
<sequence>MNNPNTSAVPLPQFAWTSLDTAARRAEEAAEALRHSSVEERCRLLELISLHVGSAREAVAASAAAELGASPSAIAIEHDALLQQLRACSTVLRRHHWLGAAIETAPPGQRVQNIALGPVAVLGTGTDCAAPVYAAAAADALSALAAGCPVLVRGSASHPRTCALLAEAIATAVRASGLPQGVYSLVAPSAASAGALLCHPDIKAATFSGNRAEGMALMRRSLDRSEPVPVLLETAGSNPVFILPHALNARAEHLGQQLLKHFSPCTGHRQFKPGMVVAIEGDGYIDLRETIIDGIQALPPVALAGGARQDHAGTVERLLRSGHVDLLAEGKGDDEGEARNLPLARAVFAEAEACSLLAAPVLAEDRPGPAGLLLRCACPDELMAVAARLGPQLVASLHMDSGDTALAARLMPQLERMARHVNVNSFTSMPVFSGATAAQAMARFLRPVFYLDVPSSLLPAALQDANPLHLWRQVDGEMRH</sequence>
<dbReference type="SUPFAM" id="SSF53720">
    <property type="entry name" value="ALDH-like"/>
    <property type="match status" value="1"/>
</dbReference>
<dbReference type="GO" id="GO:0016620">
    <property type="term" value="F:oxidoreductase activity, acting on the aldehyde or oxo group of donors, NAD or NADP as acceptor"/>
    <property type="evidence" value="ECO:0007669"/>
    <property type="project" value="InterPro"/>
</dbReference>
<protein>
    <submittedName>
        <fullName evidence="3">Aldehyde dehydrogenase family protein</fullName>
    </submittedName>
</protein>
<name>A0A7X4KQL3_9BURK</name>
<dbReference type="Pfam" id="PF00171">
    <property type="entry name" value="Aldedh"/>
    <property type="match status" value="1"/>
</dbReference>
<dbReference type="InterPro" id="IPR015590">
    <property type="entry name" value="Aldehyde_DH_dom"/>
</dbReference>
<reference evidence="3 4" key="1">
    <citation type="submission" date="2019-12" db="EMBL/GenBank/DDBJ databases">
        <title>Novel species isolated from a subtropical stream in China.</title>
        <authorList>
            <person name="Lu H."/>
        </authorList>
    </citation>
    <scope>NUCLEOTIDE SEQUENCE [LARGE SCALE GENOMIC DNA]</scope>
    <source>
        <strain evidence="3 4">FT127W</strain>
    </source>
</reference>
<evidence type="ECO:0000259" key="2">
    <source>
        <dbReference type="Pfam" id="PF00171"/>
    </source>
</evidence>
<dbReference type="InterPro" id="IPR050740">
    <property type="entry name" value="Aldehyde_DH_Superfamily"/>
</dbReference>
<comment type="caution">
    <text evidence="3">The sequence shown here is derived from an EMBL/GenBank/DDBJ whole genome shotgun (WGS) entry which is preliminary data.</text>
</comment>
<evidence type="ECO:0000313" key="4">
    <source>
        <dbReference type="Proteomes" id="UP000450676"/>
    </source>
</evidence>
<dbReference type="InterPro" id="IPR016161">
    <property type="entry name" value="Ald_DH/histidinol_DH"/>
</dbReference>
<organism evidence="3 4">
    <name type="scientific">Pseudoduganella aquatica</name>
    <dbReference type="NCBI Taxonomy" id="2660641"/>
    <lineage>
        <taxon>Bacteria</taxon>
        <taxon>Pseudomonadati</taxon>
        <taxon>Pseudomonadota</taxon>
        <taxon>Betaproteobacteria</taxon>
        <taxon>Burkholderiales</taxon>
        <taxon>Oxalobacteraceae</taxon>
        <taxon>Telluria group</taxon>
        <taxon>Pseudoduganella</taxon>
    </lineage>
</organism>
<dbReference type="Gene3D" id="3.40.309.10">
    <property type="entry name" value="Aldehyde Dehydrogenase, Chain A, domain 2"/>
    <property type="match status" value="1"/>
</dbReference>
<dbReference type="RefSeq" id="WP_161074699.1">
    <property type="nucleotide sequence ID" value="NZ_WWCU01000037.1"/>
</dbReference>
<accession>A0A7X4KQL3</accession>
<evidence type="ECO:0000256" key="1">
    <source>
        <dbReference type="ARBA" id="ARBA00023002"/>
    </source>
</evidence>
<keyword evidence="4" id="KW-1185">Reference proteome</keyword>
<evidence type="ECO:0000313" key="3">
    <source>
        <dbReference type="EMBL" id="MYN10406.1"/>
    </source>
</evidence>
<dbReference type="Gene3D" id="3.40.605.10">
    <property type="entry name" value="Aldehyde Dehydrogenase, Chain A, domain 1"/>
    <property type="match status" value="1"/>
</dbReference>
<gene>
    <name evidence="3" type="ORF">GTP77_24090</name>
</gene>
<dbReference type="PANTHER" id="PTHR43353:SF3">
    <property type="entry name" value="ALDEHYDE DEHYDROGENASE-RELATED"/>
    <property type="match status" value="1"/>
</dbReference>